<gene>
    <name evidence="2" type="ORF">METZ01_LOCUS397612</name>
</gene>
<feature type="compositionally biased region" description="Basic and acidic residues" evidence="1">
    <location>
        <begin position="239"/>
        <end position="248"/>
    </location>
</feature>
<sequence>AKDIGSAVFQKNEYEPEVGAKKKLSAVSEDKVRLVKNGHTYKVVLTWRGKTYMIQMFVPSVSRPTRQQVEKEIQKVYPDSKVLSFLPKEFDPANPTVMVGEALKYYASKRPDDNAKKLGLDFDLSGAPERPKPKEPEKRPYRKMSHAERVKDNKRIQAEKDAANPDKAEKQRKYQENLRKNPAVIARKKAIKQGRYPAYGNDISFADQGQKMKDVEASRKTGYHVNTPREVEDFKDMDRIAAKRKETPQKSNGQNKISGFDSGKQGGGVRRKVPNKPNTGGAEITG</sequence>
<protein>
    <submittedName>
        <fullName evidence="2">Uncharacterized protein</fullName>
    </submittedName>
</protein>
<dbReference type="AlphaFoldDB" id="A0A382VFS4"/>
<feature type="region of interest" description="Disordered" evidence="1">
    <location>
        <begin position="239"/>
        <end position="286"/>
    </location>
</feature>
<evidence type="ECO:0000256" key="1">
    <source>
        <dbReference type="SAM" id="MobiDB-lite"/>
    </source>
</evidence>
<name>A0A382VFS4_9ZZZZ</name>
<dbReference type="EMBL" id="UINC01151255">
    <property type="protein sequence ID" value="SVD44758.1"/>
    <property type="molecule type" value="Genomic_DNA"/>
</dbReference>
<feature type="compositionally biased region" description="Basic and acidic residues" evidence="1">
    <location>
        <begin position="129"/>
        <end position="179"/>
    </location>
</feature>
<organism evidence="2">
    <name type="scientific">marine metagenome</name>
    <dbReference type="NCBI Taxonomy" id="408172"/>
    <lineage>
        <taxon>unclassified sequences</taxon>
        <taxon>metagenomes</taxon>
        <taxon>ecological metagenomes</taxon>
    </lineage>
</organism>
<accession>A0A382VFS4</accession>
<feature type="non-terminal residue" evidence="2">
    <location>
        <position position="286"/>
    </location>
</feature>
<feature type="region of interest" description="Disordered" evidence="1">
    <location>
        <begin position="117"/>
        <end position="181"/>
    </location>
</feature>
<reference evidence="2" key="1">
    <citation type="submission" date="2018-05" db="EMBL/GenBank/DDBJ databases">
        <authorList>
            <person name="Lanie J.A."/>
            <person name="Ng W.-L."/>
            <person name="Kazmierczak K.M."/>
            <person name="Andrzejewski T.M."/>
            <person name="Davidsen T.M."/>
            <person name="Wayne K.J."/>
            <person name="Tettelin H."/>
            <person name="Glass J.I."/>
            <person name="Rusch D."/>
            <person name="Podicherti R."/>
            <person name="Tsui H.-C.T."/>
            <person name="Winkler M.E."/>
        </authorList>
    </citation>
    <scope>NUCLEOTIDE SEQUENCE</scope>
</reference>
<feature type="non-terminal residue" evidence="2">
    <location>
        <position position="1"/>
    </location>
</feature>
<proteinExistence type="predicted"/>
<evidence type="ECO:0000313" key="2">
    <source>
        <dbReference type="EMBL" id="SVD44758.1"/>
    </source>
</evidence>